<dbReference type="RefSeq" id="WP_083139394.1">
    <property type="nucleotide sequence ID" value="NZ_JACKVH010000012.1"/>
</dbReference>
<dbReference type="Pfam" id="PF01740">
    <property type="entry name" value="STAS"/>
    <property type="match status" value="1"/>
</dbReference>
<comment type="caution">
    <text evidence="2">The sequence shown here is derived from an EMBL/GenBank/DDBJ whole genome shotgun (WGS) entry which is preliminary data.</text>
</comment>
<dbReference type="AlphaFoldDB" id="A0AA41XPX5"/>
<proteinExistence type="predicted"/>
<evidence type="ECO:0000313" key="2">
    <source>
        <dbReference type="EMBL" id="MCV7379054.1"/>
    </source>
</evidence>
<dbReference type="Proteomes" id="UP001141650">
    <property type="component" value="Unassembled WGS sequence"/>
</dbReference>
<reference evidence="2" key="2">
    <citation type="submission" date="2020-07" db="EMBL/GenBank/DDBJ databases">
        <authorList>
            <person name="Pettersson B.M.F."/>
            <person name="Behra P.R.K."/>
            <person name="Ramesh M."/>
            <person name="Das S."/>
            <person name="Dasgupta S."/>
            <person name="Kirsebom L.A."/>
        </authorList>
    </citation>
    <scope>NUCLEOTIDE SEQUENCE</scope>
    <source>
        <strain evidence="2">CCUG 55640</strain>
    </source>
</reference>
<dbReference type="Gene3D" id="3.30.750.24">
    <property type="entry name" value="STAS domain"/>
    <property type="match status" value="1"/>
</dbReference>
<keyword evidence="4" id="KW-1185">Reference proteome</keyword>
<dbReference type="EMBL" id="JACKVH010000012">
    <property type="protein sequence ID" value="MCV7379054.1"/>
    <property type="molecule type" value="Genomic_DNA"/>
</dbReference>
<dbReference type="SUPFAM" id="SSF52091">
    <property type="entry name" value="SpoIIaa-like"/>
    <property type="match status" value="1"/>
</dbReference>
<reference evidence="2" key="3">
    <citation type="journal article" date="2022" name="BMC Genomics">
        <title>Comparative genome analysis of mycobacteria focusing on tRNA and non-coding RNA.</title>
        <authorList>
            <person name="Behra P.R.K."/>
            <person name="Pettersson B.M.F."/>
            <person name="Ramesh M."/>
            <person name="Das S."/>
            <person name="Dasgupta S."/>
            <person name="Kirsebom L.A."/>
        </authorList>
    </citation>
    <scope>NUCLEOTIDE SEQUENCE</scope>
    <source>
        <strain evidence="2">CCUG 55640</strain>
    </source>
</reference>
<reference evidence="3 4" key="1">
    <citation type="submission" date="2017-02" db="EMBL/GenBank/DDBJ databases">
        <title>The new phylogeny of genus Mycobacterium.</title>
        <authorList>
            <person name="Tortoli E."/>
            <person name="Trovato A."/>
            <person name="Cirillo D.M."/>
        </authorList>
    </citation>
    <scope>NUCLEOTIDE SEQUENCE [LARGE SCALE GENOMIC DNA]</scope>
    <source>
        <strain evidence="3 4">DSM 45230</strain>
    </source>
</reference>
<dbReference type="InterPro" id="IPR002645">
    <property type="entry name" value="STAS_dom"/>
</dbReference>
<gene>
    <name evidence="3" type="ORF">BST11_18820</name>
    <name evidence="2" type="ORF">H7K38_10345</name>
</gene>
<dbReference type="Proteomes" id="UP000192319">
    <property type="component" value="Unassembled WGS sequence"/>
</dbReference>
<feature type="domain" description="STAS" evidence="1">
    <location>
        <begin position="29"/>
        <end position="76"/>
    </location>
</feature>
<evidence type="ECO:0000313" key="3">
    <source>
        <dbReference type="EMBL" id="OQZ89198.1"/>
    </source>
</evidence>
<evidence type="ECO:0000259" key="1">
    <source>
        <dbReference type="PROSITE" id="PS50801"/>
    </source>
</evidence>
<sequence>METSMSVAQSWQQSRTAQFTARWGPKGSVITVHGELDAANADQLDDYVQRTIRRSRRVILDLRDLEFIGTAGFSALHRINVACSAAQANWAMVPSPAVSRLLGICDPDGTLPVTTPRAEPLLRSARAGGDESRPLLQLVPQPRERLRQQPGDVHL</sequence>
<dbReference type="InterPro" id="IPR036513">
    <property type="entry name" value="STAS_dom_sf"/>
</dbReference>
<name>A0AA41XPX5_9MYCO</name>
<dbReference type="CDD" id="cd07043">
    <property type="entry name" value="STAS_anti-anti-sigma_factors"/>
    <property type="match status" value="1"/>
</dbReference>
<dbReference type="PROSITE" id="PS50801">
    <property type="entry name" value="STAS"/>
    <property type="match status" value="1"/>
</dbReference>
<protein>
    <submittedName>
        <fullName evidence="2">STAS domain-containing protein</fullName>
    </submittedName>
    <submittedName>
        <fullName evidence="3">Sulfate transporter</fullName>
    </submittedName>
</protein>
<evidence type="ECO:0000313" key="4">
    <source>
        <dbReference type="Proteomes" id="UP000192319"/>
    </source>
</evidence>
<dbReference type="EMBL" id="MVHD01000037">
    <property type="protein sequence ID" value="OQZ89198.1"/>
    <property type="molecule type" value="Genomic_DNA"/>
</dbReference>
<evidence type="ECO:0000313" key="5">
    <source>
        <dbReference type="Proteomes" id="UP001141650"/>
    </source>
</evidence>
<accession>A0AA41XPX5</accession>
<organism evidence="2 5">
    <name type="scientific">Mycobacterium alsense</name>
    <dbReference type="NCBI Taxonomy" id="324058"/>
    <lineage>
        <taxon>Bacteria</taxon>
        <taxon>Bacillati</taxon>
        <taxon>Actinomycetota</taxon>
        <taxon>Actinomycetes</taxon>
        <taxon>Mycobacteriales</taxon>
        <taxon>Mycobacteriaceae</taxon>
        <taxon>Mycobacterium</taxon>
    </lineage>
</organism>